<evidence type="ECO:0000256" key="6">
    <source>
        <dbReference type="SAM" id="Phobius"/>
    </source>
</evidence>
<evidence type="ECO:0000256" key="4">
    <source>
        <dbReference type="ARBA" id="ARBA00022989"/>
    </source>
</evidence>
<feature type="transmembrane region" description="Helical" evidence="6">
    <location>
        <begin position="199"/>
        <end position="222"/>
    </location>
</feature>
<comment type="similarity">
    <text evidence="2">Belongs to the purine-cytosine permease (2.A.39) family.</text>
</comment>
<sequence>MGVCAPNPFAACLEVKQPEGSPPVSFLVNNDLRPLPRIHRTWGWIVWLTFWLSASSSVTSWQSVAAGVAEGLTAWESLLALFGGRVVGEVFIIANGRPGAVYHIPMPALLRTSWGVYGAWWPVLNRTAMTIIFMGIGVVQGGFCVYVTLHAVSPGIANLPLKIQQQEGITTGQFVGIVLFWLLMLATKCTPVPKLKWAIFTKVVVFFASAFAMVGWFVTLAGGIGHMWDASSDVRGSDRRWLIVRFFFLNISNQATFMMNAADWQRFSRTPSDSIIPQLVGGMLAHSLVPLIGGFVASAGASMFGEPRWNPVLLLDQILSENYTPGTRAACFLLGAAFTYSTLISVVLQNALPAGYDLAGLFPKYVNYQRGTLICGLLCMAICPWRLLKSAGVFVSFLENFPIFLSAFIGIIFSHYYLLDRGHIEIEDLFMASKEGSYYYCHGVNMRAVAAYVAGTGACAYGFTSAIGIPASLETTRLYYFSFFIGFFSAALVYTVVANFFPVTNQVPINKKAWHESKDYSAPEDIEVHSISRKLTVDEKDRTKACTIT</sequence>
<evidence type="ECO:0000256" key="5">
    <source>
        <dbReference type="ARBA" id="ARBA00023136"/>
    </source>
</evidence>
<gene>
    <name evidence="7" type="ORF">CMUS01_13966</name>
</gene>
<evidence type="ECO:0000313" key="7">
    <source>
        <dbReference type="EMBL" id="KAF6808100.1"/>
    </source>
</evidence>
<dbReference type="AlphaFoldDB" id="A0A8H6MTW1"/>
<feature type="transmembrane region" description="Helical" evidence="6">
    <location>
        <begin position="479"/>
        <end position="501"/>
    </location>
</feature>
<name>A0A8H6MTW1_9PEZI</name>
<keyword evidence="4 6" id="KW-1133">Transmembrane helix</keyword>
<feature type="transmembrane region" description="Helical" evidence="6">
    <location>
        <begin position="169"/>
        <end position="187"/>
    </location>
</feature>
<dbReference type="EMBL" id="WIGM01000947">
    <property type="protein sequence ID" value="KAF6808100.1"/>
    <property type="molecule type" value="Genomic_DNA"/>
</dbReference>
<dbReference type="Gene3D" id="1.10.4160.10">
    <property type="entry name" value="Hydantoin permease"/>
    <property type="match status" value="1"/>
</dbReference>
<dbReference type="PANTHER" id="PTHR30618">
    <property type="entry name" value="NCS1 FAMILY PURINE/PYRIMIDINE TRANSPORTER"/>
    <property type="match status" value="1"/>
</dbReference>
<organism evidence="7 8">
    <name type="scientific">Colletotrichum musicola</name>
    <dbReference type="NCBI Taxonomy" id="2175873"/>
    <lineage>
        <taxon>Eukaryota</taxon>
        <taxon>Fungi</taxon>
        <taxon>Dikarya</taxon>
        <taxon>Ascomycota</taxon>
        <taxon>Pezizomycotina</taxon>
        <taxon>Sordariomycetes</taxon>
        <taxon>Hypocreomycetidae</taxon>
        <taxon>Glomerellales</taxon>
        <taxon>Glomerellaceae</taxon>
        <taxon>Colletotrichum</taxon>
        <taxon>Colletotrichum orchidearum species complex</taxon>
    </lineage>
</organism>
<keyword evidence="8" id="KW-1185">Reference proteome</keyword>
<evidence type="ECO:0000313" key="8">
    <source>
        <dbReference type="Proteomes" id="UP000639643"/>
    </source>
</evidence>
<evidence type="ECO:0000256" key="3">
    <source>
        <dbReference type="ARBA" id="ARBA00022692"/>
    </source>
</evidence>
<dbReference type="Pfam" id="PF02133">
    <property type="entry name" value="Transp_cyt_pur"/>
    <property type="match status" value="1"/>
</dbReference>
<reference evidence="7" key="1">
    <citation type="journal article" date="2020" name="Phytopathology">
        <title>Genome Sequence Resources of Colletotrichum truncatum, C. plurivorum, C. musicola, and C. sojae: Four Species Pathogenic to Soybean (Glycine max).</title>
        <authorList>
            <person name="Rogerio F."/>
            <person name="Boufleur T.R."/>
            <person name="Ciampi-Guillardi M."/>
            <person name="Sukno S.A."/>
            <person name="Thon M.R."/>
            <person name="Massola Junior N.S."/>
            <person name="Baroncelli R."/>
        </authorList>
    </citation>
    <scope>NUCLEOTIDE SEQUENCE</scope>
    <source>
        <strain evidence="7">LFN0074</strain>
    </source>
</reference>
<dbReference type="InterPro" id="IPR045225">
    <property type="entry name" value="Uracil/uridine/allantoin_perm"/>
</dbReference>
<evidence type="ECO:0000256" key="2">
    <source>
        <dbReference type="ARBA" id="ARBA00008974"/>
    </source>
</evidence>
<feature type="transmembrane region" description="Helical" evidence="6">
    <location>
        <begin position="283"/>
        <end position="305"/>
    </location>
</feature>
<dbReference type="PANTHER" id="PTHR30618:SF1">
    <property type="entry name" value="URIDINE PERMEASE"/>
    <property type="match status" value="1"/>
</dbReference>
<feature type="transmembrane region" description="Helical" evidence="6">
    <location>
        <begin position="128"/>
        <end position="149"/>
    </location>
</feature>
<evidence type="ECO:0000256" key="1">
    <source>
        <dbReference type="ARBA" id="ARBA00004141"/>
    </source>
</evidence>
<dbReference type="Proteomes" id="UP000639643">
    <property type="component" value="Unassembled WGS sequence"/>
</dbReference>
<proteinExistence type="inferred from homology"/>
<feature type="transmembrane region" description="Helical" evidence="6">
    <location>
        <begin position="325"/>
        <end position="348"/>
    </location>
</feature>
<accession>A0A8H6MTW1</accession>
<protein>
    <submittedName>
        <fullName evidence="7">Permease C29B12.14c</fullName>
    </submittedName>
</protein>
<dbReference type="GO" id="GO:0005886">
    <property type="term" value="C:plasma membrane"/>
    <property type="evidence" value="ECO:0007669"/>
    <property type="project" value="TreeGrafter"/>
</dbReference>
<dbReference type="InterPro" id="IPR001248">
    <property type="entry name" value="Pur-cyt_permease"/>
</dbReference>
<keyword evidence="3 6" id="KW-0812">Transmembrane</keyword>
<dbReference type="OrthoDB" id="2018619at2759"/>
<feature type="transmembrane region" description="Helical" evidence="6">
    <location>
        <begin position="400"/>
        <end position="419"/>
    </location>
</feature>
<keyword evidence="5 6" id="KW-0472">Membrane</keyword>
<feature type="transmembrane region" description="Helical" evidence="6">
    <location>
        <begin position="449"/>
        <end position="473"/>
    </location>
</feature>
<dbReference type="GO" id="GO:0015205">
    <property type="term" value="F:nucleobase transmembrane transporter activity"/>
    <property type="evidence" value="ECO:0007669"/>
    <property type="project" value="TreeGrafter"/>
</dbReference>
<comment type="caution">
    <text evidence="7">The sequence shown here is derived from an EMBL/GenBank/DDBJ whole genome shotgun (WGS) entry which is preliminary data.</text>
</comment>
<comment type="subcellular location">
    <subcellularLocation>
        <location evidence="1">Membrane</location>
        <topology evidence="1">Multi-pass membrane protein</topology>
    </subcellularLocation>
</comment>